<dbReference type="CDD" id="cd03257">
    <property type="entry name" value="ABC_NikE_OppD_transporters"/>
    <property type="match status" value="2"/>
</dbReference>
<name>A0A6H9TJ63_9BURK</name>
<feature type="domain" description="ABC transporter" evidence="10">
    <location>
        <begin position="9"/>
        <end position="260"/>
    </location>
</feature>
<evidence type="ECO:0000256" key="7">
    <source>
        <dbReference type="ARBA" id="ARBA00022840"/>
    </source>
</evidence>
<evidence type="ECO:0000313" key="12">
    <source>
        <dbReference type="EMBL" id="VWB90441.1"/>
    </source>
</evidence>
<keyword evidence="9" id="KW-0472">Membrane</keyword>
<keyword evidence="4" id="KW-1003">Cell membrane</keyword>
<dbReference type="InterPro" id="IPR003593">
    <property type="entry name" value="AAA+_ATPase"/>
</dbReference>
<protein>
    <submittedName>
        <fullName evidence="12">ABC transporter</fullName>
    </submittedName>
    <submittedName>
        <fullName evidence="11">ATP-binding cassette domain-containing protein</fullName>
    </submittedName>
</protein>
<dbReference type="GeneID" id="99791576"/>
<keyword evidence="6" id="KW-0547">Nucleotide-binding</keyword>
<dbReference type="GO" id="GO:0016887">
    <property type="term" value="F:ATP hydrolysis activity"/>
    <property type="evidence" value="ECO:0007669"/>
    <property type="project" value="InterPro"/>
</dbReference>
<dbReference type="SMART" id="SM00382">
    <property type="entry name" value="AAA"/>
    <property type="match status" value="2"/>
</dbReference>
<keyword evidence="5" id="KW-0997">Cell inner membrane</keyword>
<dbReference type="InterPro" id="IPR013563">
    <property type="entry name" value="Oligopep_ABC_C"/>
</dbReference>
<evidence type="ECO:0000256" key="8">
    <source>
        <dbReference type="ARBA" id="ARBA00022967"/>
    </source>
</evidence>
<evidence type="ECO:0000256" key="5">
    <source>
        <dbReference type="ARBA" id="ARBA00022519"/>
    </source>
</evidence>
<organism evidence="11 13">
    <name type="scientific">Burkholderia latens</name>
    <dbReference type="NCBI Taxonomy" id="488446"/>
    <lineage>
        <taxon>Bacteria</taxon>
        <taxon>Pseudomonadati</taxon>
        <taxon>Pseudomonadota</taxon>
        <taxon>Betaproteobacteria</taxon>
        <taxon>Burkholderiales</taxon>
        <taxon>Burkholderiaceae</taxon>
        <taxon>Burkholderia</taxon>
        <taxon>Burkholderia cepacia complex</taxon>
    </lineage>
</organism>
<dbReference type="InterPro" id="IPR027417">
    <property type="entry name" value="P-loop_NTPase"/>
</dbReference>
<keyword evidence="8" id="KW-1278">Translocase</keyword>
<dbReference type="GO" id="GO:0015833">
    <property type="term" value="P:peptide transport"/>
    <property type="evidence" value="ECO:0007669"/>
    <property type="project" value="InterPro"/>
</dbReference>
<dbReference type="InterPro" id="IPR017871">
    <property type="entry name" value="ABC_transporter-like_CS"/>
</dbReference>
<keyword evidence="13" id="KW-1185">Reference proteome</keyword>
<dbReference type="InterPro" id="IPR003439">
    <property type="entry name" value="ABC_transporter-like_ATP-bd"/>
</dbReference>
<accession>A0A6H9TJ63</accession>
<dbReference type="PROSITE" id="PS00211">
    <property type="entry name" value="ABC_TRANSPORTER_1"/>
    <property type="match status" value="1"/>
</dbReference>
<dbReference type="OrthoDB" id="9802772at2"/>
<dbReference type="Proteomes" id="UP000494222">
    <property type="component" value="Unassembled WGS sequence"/>
</dbReference>
<dbReference type="Gene3D" id="3.40.50.300">
    <property type="entry name" value="P-loop containing nucleotide triphosphate hydrolases"/>
    <property type="match status" value="2"/>
</dbReference>
<evidence type="ECO:0000313" key="14">
    <source>
        <dbReference type="Proteomes" id="UP000494222"/>
    </source>
</evidence>
<dbReference type="FunFam" id="3.40.50.300:FF:002585">
    <property type="entry name" value="Glutathione import ATP-binding protein GsiA"/>
    <property type="match status" value="1"/>
</dbReference>
<evidence type="ECO:0000313" key="11">
    <source>
        <dbReference type="EMBL" id="KAB0638065.1"/>
    </source>
</evidence>
<keyword evidence="3" id="KW-0813">Transport</keyword>
<dbReference type="Pfam" id="PF08352">
    <property type="entry name" value="oligo_HPY"/>
    <property type="match status" value="2"/>
</dbReference>
<dbReference type="PANTHER" id="PTHR43297">
    <property type="entry name" value="OLIGOPEPTIDE TRANSPORT ATP-BINDING PROTEIN APPD"/>
    <property type="match status" value="1"/>
</dbReference>
<feature type="domain" description="ABC transporter" evidence="10">
    <location>
        <begin position="281"/>
        <end position="531"/>
    </location>
</feature>
<evidence type="ECO:0000256" key="2">
    <source>
        <dbReference type="ARBA" id="ARBA00005417"/>
    </source>
</evidence>
<sequence>MRDQSTPLVEVRGLRVVGGRPGGAETTIVHDVDFEIGRGEVLALIGESGSGKTTIALSLMGHARSGCRIAAGSVKIGGTDVCTLSAQRLTALRGRKVAYIAQSAAAAFNPSRTILDQVIESALIHKTMSKRDAQAKAVELFRALALPEPETIGKRYPHQVSGGQLQRLMAAMALITDPELVILDEPTTALDVTTQIDVLQAFKSVIRRYGMSAVYVSHDLAVVAQMADRIVVLSDGVIREAGGTGQILHAPAHPYTQSLIAAVTPNDADRGAHAQRPAAPAPLLDVRGAIAGYGGRTANGWPAKVILHEVDLRIGRGQTVGVIGESGSGKTTLAKVIAGLVPATGGEILLDGEPLARDIGKRTKEQHRRVQIVFQNADTALNPVHTVERTLARPLAFYRGIKGARARQRVAELLELVRLPQAVAARRTGELSGGQKQRVNLARALAAEPDLILCDEVTSALDTVVGAAIMDLLRDLQAKLGVSYVFITHDIAKVRAISDDIVVLYAGRRVETGSRDALCAPPYHPYSHLLVSSAPELRAGWLDDAAERCHRPLVPIGERENEAELCPFLSRCAMRVDGVCNRTAPSLRTLGNGAQVLCHRSEEDLVRFQAEPAQAAVAPVQPVRL</sequence>
<dbReference type="AlphaFoldDB" id="A0A6H9TJ63"/>
<reference evidence="12 14" key="2">
    <citation type="submission" date="2019-09" db="EMBL/GenBank/DDBJ databases">
        <authorList>
            <person name="Depoorter E."/>
        </authorList>
    </citation>
    <scope>NUCLEOTIDE SEQUENCE [LARGE SCALE GENOMIC DNA]</scope>
    <source>
        <strain evidence="12">LMG 24064</strain>
    </source>
</reference>
<evidence type="ECO:0000256" key="3">
    <source>
        <dbReference type="ARBA" id="ARBA00022448"/>
    </source>
</evidence>
<dbReference type="GO" id="GO:0005886">
    <property type="term" value="C:plasma membrane"/>
    <property type="evidence" value="ECO:0007669"/>
    <property type="project" value="UniProtKB-SubCell"/>
</dbReference>
<evidence type="ECO:0000313" key="13">
    <source>
        <dbReference type="Proteomes" id="UP000430232"/>
    </source>
</evidence>
<evidence type="ECO:0000256" key="4">
    <source>
        <dbReference type="ARBA" id="ARBA00022475"/>
    </source>
</evidence>
<keyword evidence="7 11" id="KW-0067">ATP-binding</keyword>
<evidence type="ECO:0000259" key="10">
    <source>
        <dbReference type="PROSITE" id="PS50893"/>
    </source>
</evidence>
<dbReference type="SUPFAM" id="SSF52540">
    <property type="entry name" value="P-loop containing nucleoside triphosphate hydrolases"/>
    <property type="match status" value="2"/>
</dbReference>
<dbReference type="PROSITE" id="PS50893">
    <property type="entry name" value="ABC_TRANSPORTER_2"/>
    <property type="match status" value="2"/>
</dbReference>
<dbReference type="InterPro" id="IPR050388">
    <property type="entry name" value="ABC_Ni/Peptide_Import"/>
</dbReference>
<comment type="subcellular location">
    <subcellularLocation>
        <location evidence="1">Cell inner membrane</location>
        <topology evidence="1">Peripheral membrane protein</topology>
    </subcellularLocation>
</comment>
<dbReference type="EMBL" id="CABVPL010000035">
    <property type="protein sequence ID" value="VWB90441.1"/>
    <property type="molecule type" value="Genomic_DNA"/>
</dbReference>
<gene>
    <name evidence="12" type="ORF">BLA24064_04295</name>
    <name evidence="11" type="ORF">F7R21_20490</name>
</gene>
<reference evidence="11 13" key="1">
    <citation type="submission" date="2019-09" db="EMBL/GenBank/DDBJ databases">
        <title>Draft genome sequences of 48 bacterial type strains from the CCUG.</title>
        <authorList>
            <person name="Tunovic T."/>
            <person name="Pineiro-Iglesias B."/>
            <person name="Unosson C."/>
            <person name="Inganas E."/>
            <person name="Ohlen M."/>
            <person name="Cardew S."/>
            <person name="Jensie-Markopoulos S."/>
            <person name="Salva-Serra F."/>
            <person name="Jaen-Luchoro D."/>
            <person name="Karlsson R."/>
            <person name="Svensson-Stadler L."/>
            <person name="Chun J."/>
            <person name="Moore E."/>
        </authorList>
    </citation>
    <scope>NUCLEOTIDE SEQUENCE [LARGE SCALE GENOMIC DNA]</scope>
    <source>
        <strain evidence="11 13">CCUG 54555</strain>
    </source>
</reference>
<evidence type="ECO:0000256" key="1">
    <source>
        <dbReference type="ARBA" id="ARBA00004417"/>
    </source>
</evidence>
<evidence type="ECO:0000256" key="9">
    <source>
        <dbReference type="ARBA" id="ARBA00023136"/>
    </source>
</evidence>
<dbReference type="RefSeq" id="WP_151065960.1">
    <property type="nucleotide sequence ID" value="NZ_CABVPL010000035.1"/>
</dbReference>
<dbReference type="GO" id="GO:0005524">
    <property type="term" value="F:ATP binding"/>
    <property type="evidence" value="ECO:0007669"/>
    <property type="project" value="UniProtKB-KW"/>
</dbReference>
<proteinExistence type="inferred from homology"/>
<evidence type="ECO:0000256" key="6">
    <source>
        <dbReference type="ARBA" id="ARBA00022741"/>
    </source>
</evidence>
<dbReference type="Proteomes" id="UP000430232">
    <property type="component" value="Unassembled WGS sequence"/>
</dbReference>
<dbReference type="PANTHER" id="PTHR43297:SF14">
    <property type="entry name" value="ATPASE AAA-TYPE CORE DOMAIN-CONTAINING PROTEIN"/>
    <property type="match status" value="1"/>
</dbReference>
<comment type="similarity">
    <text evidence="2">Belongs to the ABC transporter superfamily.</text>
</comment>
<dbReference type="EMBL" id="VZOJ01000060">
    <property type="protein sequence ID" value="KAB0638065.1"/>
    <property type="molecule type" value="Genomic_DNA"/>
</dbReference>
<dbReference type="Pfam" id="PF00005">
    <property type="entry name" value="ABC_tran"/>
    <property type="match status" value="2"/>
</dbReference>